<sequence>METSAQEPVSSQVATYTGPGFLSNPLIENSPTAMMEESSKTARFDFYSDPVAAFSSSKKSMTGNLIAQAYAAPPTHGGSPETRFSPSAQGSINPEISPFAHQVQPSHYSPHQRHQRPVHYSGFTPHRSPAGMGSPFPMLQGTTPGGWNRPGSIPNYGFPSNAGAGTLAPGSDAYGPGVVHGQSRGHWLGTSPKFTSGHGGTHISGRGIGYWHGSSMSPGSGRSGGRGRGFHPRGLQPDRTLGPERFYNKSMVEDPWQHLKPVIWKSLDTPGSSNSWLPKSISMKKARVPEAPNKTNSQRSLAEYLAASFDEAVNDAAGV</sequence>
<feature type="compositionally biased region" description="Gly residues" evidence="1">
    <location>
        <begin position="197"/>
        <end position="210"/>
    </location>
</feature>
<dbReference type="FunCoup" id="A0A7J7D0M2">
    <property type="interactions" value="2912"/>
</dbReference>
<comment type="caution">
    <text evidence="2">The sequence shown here is derived from an EMBL/GenBank/DDBJ whole genome shotgun (WGS) entry which is preliminary data.</text>
</comment>
<feature type="region of interest" description="Disordered" evidence="1">
    <location>
        <begin position="71"/>
        <end position="154"/>
    </location>
</feature>
<dbReference type="InterPro" id="IPR028265">
    <property type="entry name" value="TTDN1/SICKLE"/>
</dbReference>
<feature type="region of interest" description="Disordered" evidence="1">
    <location>
        <begin position="167"/>
        <end position="241"/>
    </location>
</feature>
<dbReference type="InParanoid" id="A0A7J7D0M2"/>
<organism evidence="2 3">
    <name type="scientific">Tripterygium wilfordii</name>
    <name type="common">Thunder God vine</name>
    <dbReference type="NCBI Taxonomy" id="458696"/>
    <lineage>
        <taxon>Eukaryota</taxon>
        <taxon>Viridiplantae</taxon>
        <taxon>Streptophyta</taxon>
        <taxon>Embryophyta</taxon>
        <taxon>Tracheophyta</taxon>
        <taxon>Spermatophyta</taxon>
        <taxon>Magnoliopsida</taxon>
        <taxon>eudicotyledons</taxon>
        <taxon>Gunneridae</taxon>
        <taxon>Pentapetalae</taxon>
        <taxon>rosids</taxon>
        <taxon>fabids</taxon>
        <taxon>Celastrales</taxon>
        <taxon>Celastraceae</taxon>
        <taxon>Tripterygium</taxon>
    </lineage>
</organism>
<evidence type="ECO:0000313" key="2">
    <source>
        <dbReference type="EMBL" id="KAF5739789.1"/>
    </source>
</evidence>
<keyword evidence="3" id="KW-1185">Reference proteome</keyword>
<reference evidence="2 3" key="1">
    <citation type="journal article" date="2020" name="Nat. Commun.">
        <title>Genome of Tripterygium wilfordii and identification of cytochrome P450 involved in triptolide biosynthesis.</title>
        <authorList>
            <person name="Tu L."/>
            <person name="Su P."/>
            <person name="Zhang Z."/>
            <person name="Gao L."/>
            <person name="Wang J."/>
            <person name="Hu T."/>
            <person name="Zhou J."/>
            <person name="Zhang Y."/>
            <person name="Zhao Y."/>
            <person name="Liu Y."/>
            <person name="Song Y."/>
            <person name="Tong Y."/>
            <person name="Lu Y."/>
            <person name="Yang J."/>
            <person name="Xu C."/>
            <person name="Jia M."/>
            <person name="Peters R.J."/>
            <person name="Huang L."/>
            <person name="Gao W."/>
        </authorList>
    </citation>
    <scope>NUCLEOTIDE SEQUENCE [LARGE SCALE GENOMIC DNA]</scope>
    <source>
        <strain evidence="3">cv. XIE 37</strain>
        <tissue evidence="2">Leaf</tissue>
    </source>
</reference>
<feature type="compositionally biased region" description="Polar residues" evidence="1">
    <location>
        <begin position="82"/>
        <end position="94"/>
    </location>
</feature>
<dbReference type="Proteomes" id="UP000593562">
    <property type="component" value="Unassembled WGS sequence"/>
</dbReference>
<accession>A0A7J7D0M2</accession>
<feature type="compositionally biased region" description="Polar residues" evidence="1">
    <location>
        <begin position="1"/>
        <end position="15"/>
    </location>
</feature>
<dbReference type="PANTHER" id="PTHR36054:SF2">
    <property type="entry name" value="PROTEIN SICKLE"/>
    <property type="match status" value="1"/>
</dbReference>
<dbReference type="GO" id="GO:0035196">
    <property type="term" value="P:miRNA processing"/>
    <property type="evidence" value="ECO:0007669"/>
    <property type="project" value="InterPro"/>
</dbReference>
<dbReference type="Pfam" id="PF15502">
    <property type="entry name" value="MPLKIP"/>
    <property type="match status" value="1"/>
</dbReference>
<evidence type="ECO:0000313" key="3">
    <source>
        <dbReference type="Proteomes" id="UP000593562"/>
    </source>
</evidence>
<feature type="region of interest" description="Disordered" evidence="1">
    <location>
        <begin position="1"/>
        <end position="28"/>
    </location>
</feature>
<evidence type="ECO:0000256" key="1">
    <source>
        <dbReference type="SAM" id="MobiDB-lite"/>
    </source>
</evidence>
<proteinExistence type="predicted"/>
<dbReference type="GO" id="GO:0000398">
    <property type="term" value="P:mRNA splicing, via spliceosome"/>
    <property type="evidence" value="ECO:0007669"/>
    <property type="project" value="InterPro"/>
</dbReference>
<dbReference type="InterPro" id="IPR039292">
    <property type="entry name" value="SICKLE"/>
</dbReference>
<dbReference type="PANTHER" id="PTHR36054">
    <property type="entry name" value="PROTEIN SICKLE"/>
    <property type="match status" value="1"/>
</dbReference>
<name>A0A7J7D0M2_TRIWF</name>
<gene>
    <name evidence="2" type="ORF">HS088_TW12G00999</name>
</gene>
<protein>
    <submittedName>
        <fullName evidence="2">RNA-binding protein FUS isoform X2</fullName>
    </submittedName>
</protein>
<dbReference type="AlphaFoldDB" id="A0A7J7D0M2"/>
<dbReference type="EMBL" id="JAAARO010000012">
    <property type="protein sequence ID" value="KAF5739789.1"/>
    <property type="molecule type" value="Genomic_DNA"/>
</dbReference>